<gene>
    <name evidence="1" type="ORF">S01H4_44513</name>
</gene>
<reference evidence="1" key="1">
    <citation type="journal article" date="2014" name="Front. Microbiol.">
        <title>High frequency of phylogenetically diverse reductive dehalogenase-homologous genes in deep subseafloor sedimentary metagenomes.</title>
        <authorList>
            <person name="Kawai M."/>
            <person name="Futagami T."/>
            <person name="Toyoda A."/>
            <person name="Takaki Y."/>
            <person name="Nishi S."/>
            <person name="Hori S."/>
            <person name="Arai W."/>
            <person name="Tsubouchi T."/>
            <person name="Morono Y."/>
            <person name="Uchiyama I."/>
            <person name="Ito T."/>
            <person name="Fujiyama A."/>
            <person name="Inagaki F."/>
            <person name="Takami H."/>
        </authorList>
    </citation>
    <scope>NUCLEOTIDE SEQUENCE</scope>
    <source>
        <strain evidence="1">Expedition CK06-06</strain>
    </source>
</reference>
<proteinExistence type="predicted"/>
<accession>X1B827</accession>
<dbReference type="AlphaFoldDB" id="X1B827"/>
<sequence>MTWTWLTVCSACGHKDDSYNFRVKDMPEASMFPTAHKTPCNLCGEVRYSKTSGYVPTHYICIIEDV</sequence>
<name>X1B827_9ZZZZ</name>
<comment type="caution">
    <text evidence="1">The sequence shown here is derived from an EMBL/GenBank/DDBJ whole genome shotgun (WGS) entry which is preliminary data.</text>
</comment>
<organism evidence="1">
    <name type="scientific">marine sediment metagenome</name>
    <dbReference type="NCBI Taxonomy" id="412755"/>
    <lineage>
        <taxon>unclassified sequences</taxon>
        <taxon>metagenomes</taxon>
        <taxon>ecological metagenomes</taxon>
    </lineage>
</organism>
<protein>
    <submittedName>
        <fullName evidence="1">Uncharacterized protein</fullName>
    </submittedName>
</protein>
<dbReference type="EMBL" id="BART01024691">
    <property type="protein sequence ID" value="GAG91914.1"/>
    <property type="molecule type" value="Genomic_DNA"/>
</dbReference>
<evidence type="ECO:0000313" key="1">
    <source>
        <dbReference type="EMBL" id="GAG91914.1"/>
    </source>
</evidence>